<evidence type="ECO:0000256" key="6">
    <source>
        <dbReference type="ARBA" id="ARBA00023254"/>
    </source>
</evidence>
<evidence type="ECO:0000313" key="11">
    <source>
        <dbReference type="EnsemblPlants" id="OMERI01G04100.3"/>
    </source>
</evidence>
<evidence type="ECO:0000313" key="12">
    <source>
        <dbReference type="Proteomes" id="UP000008021"/>
    </source>
</evidence>
<dbReference type="InterPro" id="IPR015187">
    <property type="entry name" value="BRCA2_OB_1"/>
</dbReference>
<organism evidence="11">
    <name type="scientific">Oryza meridionalis</name>
    <dbReference type="NCBI Taxonomy" id="40149"/>
    <lineage>
        <taxon>Eukaryota</taxon>
        <taxon>Viridiplantae</taxon>
        <taxon>Streptophyta</taxon>
        <taxon>Embryophyta</taxon>
        <taxon>Tracheophyta</taxon>
        <taxon>Spermatophyta</taxon>
        <taxon>Magnoliopsida</taxon>
        <taxon>Liliopsida</taxon>
        <taxon>Poales</taxon>
        <taxon>Poaceae</taxon>
        <taxon>BOP clade</taxon>
        <taxon>Oryzoideae</taxon>
        <taxon>Oryzeae</taxon>
        <taxon>Oryzinae</taxon>
        <taxon>Oryza</taxon>
    </lineage>
</organism>
<dbReference type="InterPro" id="IPR002093">
    <property type="entry name" value="BRCA2_repeat"/>
</dbReference>
<keyword evidence="2" id="KW-0227">DNA damage</keyword>
<feature type="region of interest" description="Disordered" evidence="9">
    <location>
        <begin position="741"/>
        <end position="778"/>
    </location>
</feature>
<dbReference type="FunFam" id="2.40.50.140:FF:000282">
    <property type="entry name" value="Protein BREAST CANCER SUSCEPTIBILITY 2 homolog B"/>
    <property type="match status" value="1"/>
</dbReference>
<dbReference type="Pfam" id="PF09169">
    <property type="entry name" value="BRCA-2_helical"/>
    <property type="match status" value="1"/>
</dbReference>
<comment type="function">
    <text evidence="8">Involved in double-strand break repair and/or homologous recombination by mediating RAD51- and DMC1-facilitated DNA repair. Plays an essential role in both somatic and meiotic homologous recombination. Is crucial for the formation of RAD51 and DMC1 foci during male meiotic homologous recombination in prophase I.</text>
</comment>
<evidence type="ECO:0000256" key="3">
    <source>
        <dbReference type="ARBA" id="ARBA00023125"/>
    </source>
</evidence>
<dbReference type="SUPFAM" id="SSF81872">
    <property type="entry name" value="BRCA2 helical domain"/>
    <property type="match status" value="1"/>
</dbReference>
<keyword evidence="7" id="KW-0131">Cell cycle</keyword>
<dbReference type="GO" id="GO:0051321">
    <property type="term" value="P:meiotic cell cycle"/>
    <property type="evidence" value="ECO:0007669"/>
    <property type="project" value="UniProtKB-KW"/>
</dbReference>
<dbReference type="GO" id="GO:0000724">
    <property type="term" value="P:double-strand break repair via homologous recombination"/>
    <property type="evidence" value="ECO:0007669"/>
    <property type="project" value="InterPro"/>
</dbReference>
<keyword evidence="3" id="KW-0238">DNA-binding</keyword>
<dbReference type="GO" id="GO:0003677">
    <property type="term" value="F:DNA binding"/>
    <property type="evidence" value="ECO:0007669"/>
    <property type="project" value="UniProtKB-KW"/>
</dbReference>
<evidence type="ECO:0000256" key="8">
    <source>
        <dbReference type="ARBA" id="ARBA00053296"/>
    </source>
</evidence>
<dbReference type="FunFam" id="2.40.50.140:FF:000262">
    <property type="entry name" value="Protein BREAST CANCER SUSCEPTIBILITY 2 homolog B"/>
    <property type="match status" value="1"/>
</dbReference>
<evidence type="ECO:0000256" key="9">
    <source>
        <dbReference type="SAM" id="MobiDB-lite"/>
    </source>
</evidence>
<dbReference type="SUPFAM" id="SSF50249">
    <property type="entry name" value="Nucleic acid-binding proteins"/>
    <property type="match status" value="3"/>
</dbReference>
<name>A0A0E0BXJ9_9ORYZ</name>
<dbReference type="InterPro" id="IPR015205">
    <property type="entry name" value="Tower_dom"/>
</dbReference>
<dbReference type="GO" id="GO:0006355">
    <property type="term" value="P:regulation of DNA-templated transcription"/>
    <property type="evidence" value="ECO:0007669"/>
    <property type="project" value="TreeGrafter"/>
</dbReference>
<protein>
    <recommendedName>
        <fullName evidence="10">Tower domain-containing protein</fullName>
    </recommendedName>
</protein>
<reference evidence="11" key="1">
    <citation type="submission" date="2015-04" db="UniProtKB">
        <authorList>
            <consortium name="EnsemblPlants"/>
        </authorList>
    </citation>
    <scope>IDENTIFICATION</scope>
</reference>
<feature type="domain" description="Tower" evidence="10">
    <location>
        <begin position="1171"/>
        <end position="1211"/>
    </location>
</feature>
<proteinExistence type="predicted"/>
<evidence type="ECO:0000256" key="5">
    <source>
        <dbReference type="ARBA" id="ARBA00023204"/>
    </source>
</evidence>
<keyword evidence="12" id="KW-1185">Reference proteome</keyword>
<dbReference type="FunFam" id="2.40.50.140:FF:000267">
    <property type="entry name" value="Protein BREAST CANCER SUSCEPTIBILITY 2 homolog B"/>
    <property type="match status" value="1"/>
</dbReference>
<dbReference type="PANTHER" id="PTHR11289">
    <property type="entry name" value="BREAST CANCER TYPE 2 SUSCEPTIBILITY PROTEIN BRCA2"/>
    <property type="match status" value="1"/>
</dbReference>
<keyword evidence="5" id="KW-0234">DNA repair</keyword>
<dbReference type="PANTHER" id="PTHR11289:SF0">
    <property type="entry name" value="BREAST CANCER TYPE 2 SUSCEPTIBILITY PROTEIN"/>
    <property type="match status" value="1"/>
</dbReference>
<dbReference type="SMART" id="SM01341">
    <property type="entry name" value="Tower"/>
    <property type="match status" value="1"/>
</dbReference>
<evidence type="ECO:0000256" key="2">
    <source>
        <dbReference type="ARBA" id="ARBA00022763"/>
    </source>
</evidence>
<dbReference type="Gene3D" id="2.40.50.140">
    <property type="entry name" value="Nucleic acid-binding proteins"/>
    <property type="match status" value="4"/>
</dbReference>
<keyword evidence="1" id="KW-0677">Repeat</keyword>
<dbReference type="InterPro" id="IPR015252">
    <property type="entry name" value="BRCA2_hlx"/>
</dbReference>
<evidence type="ECO:0000259" key="10">
    <source>
        <dbReference type="SMART" id="SM01341"/>
    </source>
</evidence>
<feature type="region of interest" description="Disordered" evidence="9">
    <location>
        <begin position="1032"/>
        <end position="1054"/>
    </location>
</feature>
<dbReference type="InterPro" id="IPR036315">
    <property type="entry name" value="BRCA2_hlx_sf"/>
</dbReference>
<feature type="compositionally biased region" description="Basic and acidic residues" evidence="9">
    <location>
        <begin position="745"/>
        <end position="755"/>
    </location>
</feature>
<dbReference type="SUPFAM" id="SSF81878">
    <property type="entry name" value="BRCA2 tower domain"/>
    <property type="match status" value="1"/>
</dbReference>
<keyword evidence="6" id="KW-0469">Meiosis</keyword>
<dbReference type="Pfam" id="PF09103">
    <property type="entry name" value="BRCA-2_OB1"/>
    <property type="match status" value="1"/>
</dbReference>
<accession>A0A0E0BXJ9</accession>
<reference evidence="11" key="2">
    <citation type="submission" date="2018-05" db="EMBL/GenBank/DDBJ databases">
        <title>OmerRS3 (Oryza meridionalis Reference Sequence Version 3).</title>
        <authorList>
            <person name="Zhang J."/>
            <person name="Kudrna D."/>
            <person name="Lee S."/>
            <person name="Talag J."/>
            <person name="Welchert J."/>
            <person name="Wing R.A."/>
        </authorList>
    </citation>
    <scope>NUCLEOTIDE SEQUENCE [LARGE SCALE GENOMIC DNA]</scope>
    <source>
        <strain evidence="11">cv. OR44</strain>
    </source>
</reference>
<feature type="region of interest" description="Disordered" evidence="9">
    <location>
        <begin position="1"/>
        <end position="68"/>
    </location>
</feature>
<dbReference type="CDD" id="cd04493">
    <property type="entry name" value="BRCA2DBD_OB1"/>
    <property type="match status" value="1"/>
</dbReference>
<feature type="compositionally biased region" description="Basic and acidic residues" evidence="9">
    <location>
        <begin position="1032"/>
        <end position="1041"/>
    </location>
</feature>
<dbReference type="Proteomes" id="UP000008021">
    <property type="component" value="Chromosome 1"/>
</dbReference>
<dbReference type="PROSITE" id="PS50138">
    <property type="entry name" value="BRCA2_REPEAT"/>
    <property type="match status" value="4"/>
</dbReference>
<dbReference type="InterPro" id="IPR012340">
    <property type="entry name" value="NA-bd_OB-fold"/>
</dbReference>
<evidence type="ECO:0000256" key="4">
    <source>
        <dbReference type="ARBA" id="ARBA00023172"/>
    </source>
</evidence>
<dbReference type="Pfam" id="PF00634">
    <property type="entry name" value="BRCA2"/>
    <property type="match status" value="6"/>
</dbReference>
<evidence type="ECO:0000256" key="7">
    <source>
        <dbReference type="ARBA" id="ARBA00023306"/>
    </source>
</evidence>
<dbReference type="EnsemblPlants" id="OMERI01G04100.3">
    <property type="protein sequence ID" value="OMERI01G04100.3"/>
    <property type="gene ID" value="OMERI01G04100"/>
</dbReference>
<sequence>MQRRWQVWGKPDGSLVWVPASDGPPPPAAAASEAPLPRPDPQPAATELGEARSGDAIPEGPGAADGCSVPSMADLFNQALDKLVAADGMAEAIEDSGKGAVFCTGLGGSVAVSERAVERAKALVWEVAEEISNERRQPFGDGSNLECGLGESNVSFKGGVHKDSLSPMFQTGSGKMVSLSKGSIQKARAVLEGNAENSSVIAVQSMFHTGLVRPDPVSRSSTDNAMTVLEGQTNPKQGDVADVYDKENFPLFQTGSGKAVSVSVASIQKAKAVLEQNNTENTEDFGRPDQSLIFQTGSRRPVLISERSSSVVKDGGAENIVFQTGLGRPVVVSQTSIQKARTVLDQECAKRSGHEDTNVSTTTFQTETPTSVLMSGGLTMNDRSVTPEGGVSMQGNFLEADGHLPLFQTGLGRSISVSKGSIKRASALLEPRNITKELEDEAHSDDGCATPMFKTGSGRSITASENSRKKAHVVLEGEEPVKNVNNDTGEAIAPMLHAGMQKFAPQNRNSSHKAITLMEQGSSMKEEYIDRGNEPPMFRTGSGKSVLISHSSVQKARAVLEEEGNMKKENHKQLSNVDKYIPIFTSPLKTSYARTVHISSVGVSRAATLLGLEENTLSTQLLGHVGDKLGTKITVERENSEHQFGVASVSGISGGCPISSGPAENQVLMDPHQHFAFSKTTFSDSSEQAIRFSTAGGRTMAISSDALQRAKNLLGESDLEVSPNNLLGHSSASACKENIQNSTGLRKEGEPDLLKSRGNSKTEPAQFSIPAKPDRKHTDSLEYAVPDATLANGNSVRLHAARDFHPINEIPKISKPSSRCSFGTENASDTKDKARRLQMPSGPLIDITNYIGTHSVNTDYLAGEKRRFGGRNSISPFKRPRSSRCTIFFTLLTYNSCDQTEDVTDEVKLMDAKKAEKYKFKTDTGAEEFQKMLLACGASLTYTTKEWVSNHYKWIVWKLASLERCYPTRAAGKFLKVGNVLEELKYRYDREVNNGHRSAIKKILEGNASPSLMMVLCISAIYSCPDLNNSKPEDDRAHTDDGNSENKSLRPAKRNMSTKIELTDGWYSLDASLDLALLEQLEKRKLFIGQKLRIWGASLCGWAGPVSFHEASGTVKLMIHINGTYRARWDETLGLCKHAGVPLAFKCIKASGGRVPRTLVGVTRIYPVMYRERFSDGRFVVRSERMERKALQLYHQRVSKIAEDIQSEHGEHCDNTDDNDEGAKICKMLERAAEPEILMSSMNSEQLLSFSYYQEKQKIVRQNEVAKKVENALKVAGLSSRDVTPFLKVRVTGLISKHSATKSGCREGLITIWNPTEKQVRPFFTPRKAVELSHFGEVPLTSEFDIAGVILYVGNVYLLNNQNRQWLFLTDGSKFISGEKYEEQDDCLLAVSFSSKTTGEDSAFFNYALSGHIVGFSNLVKRDKDQMRHVWVAEATESSTYSLSHEIPKKSHLKEAATSAEKWASNSHPMIQHLKERVLQIVGDSGLDQNEAYGSGCSLSTRQLTVLINAAWHTNDGWIRRT</sequence>
<keyword evidence="4" id="KW-0233">DNA recombination</keyword>
<evidence type="ECO:0000256" key="1">
    <source>
        <dbReference type="ARBA" id="ARBA00022737"/>
    </source>
</evidence>
<dbReference type="InterPro" id="IPR015525">
    <property type="entry name" value="BRCA2"/>
</dbReference>
<dbReference type="Gramene" id="OMERI01G04100.3">
    <property type="protein sequence ID" value="OMERI01G04100.3"/>
    <property type="gene ID" value="OMERI01G04100"/>
</dbReference>